<dbReference type="EMBL" id="JAPQKS010000001">
    <property type="protein sequence ID" value="KAJ5249142.1"/>
    <property type="molecule type" value="Genomic_DNA"/>
</dbReference>
<dbReference type="RefSeq" id="XP_058335921.1">
    <property type="nucleotide sequence ID" value="XM_058469890.1"/>
</dbReference>
<gene>
    <name evidence="1" type="ORF">N7468_000593</name>
</gene>
<comment type="caution">
    <text evidence="1">The sequence shown here is derived from an EMBL/GenBank/DDBJ whole genome shotgun (WGS) entry which is preliminary data.</text>
</comment>
<organism evidence="1 2">
    <name type="scientific">Penicillium chermesinum</name>
    <dbReference type="NCBI Taxonomy" id="63820"/>
    <lineage>
        <taxon>Eukaryota</taxon>
        <taxon>Fungi</taxon>
        <taxon>Dikarya</taxon>
        <taxon>Ascomycota</taxon>
        <taxon>Pezizomycotina</taxon>
        <taxon>Eurotiomycetes</taxon>
        <taxon>Eurotiomycetidae</taxon>
        <taxon>Eurotiales</taxon>
        <taxon>Aspergillaceae</taxon>
        <taxon>Penicillium</taxon>
    </lineage>
</organism>
<dbReference type="Proteomes" id="UP001150941">
    <property type="component" value="Unassembled WGS sequence"/>
</dbReference>
<name>A0A9W9TYJ5_9EURO</name>
<proteinExistence type="predicted"/>
<reference evidence="1" key="1">
    <citation type="submission" date="2022-11" db="EMBL/GenBank/DDBJ databases">
        <authorList>
            <person name="Petersen C."/>
        </authorList>
    </citation>
    <scope>NUCLEOTIDE SEQUENCE</scope>
    <source>
        <strain evidence="1">IBT 19713</strain>
    </source>
</reference>
<sequence>MDGAVGMHHQPRDLGVQTNGALTNVFGDLAIRVRRLRARAFGLISSGIGAGPIAGFLRFKDQQYNLGGARALEQGAKSSQAPAKPSNITIRRRKTRPPRNVSLGQRRDDHYLASYKPPPANHVFAHEPPQVLYRIHSLPIPAMSAPYLGLPWGTGVASGYRFC</sequence>
<dbReference type="AlphaFoldDB" id="A0A9W9TYJ5"/>
<protein>
    <submittedName>
        <fullName evidence="1">Uncharacterized protein</fullName>
    </submittedName>
</protein>
<accession>A0A9W9TYJ5</accession>
<dbReference type="GeneID" id="83197193"/>
<evidence type="ECO:0000313" key="1">
    <source>
        <dbReference type="EMBL" id="KAJ5249142.1"/>
    </source>
</evidence>
<keyword evidence="2" id="KW-1185">Reference proteome</keyword>
<evidence type="ECO:0000313" key="2">
    <source>
        <dbReference type="Proteomes" id="UP001150941"/>
    </source>
</evidence>
<reference evidence="1" key="2">
    <citation type="journal article" date="2023" name="IMA Fungus">
        <title>Comparative genomic study of the Penicillium genus elucidates a diverse pangenome and 15 lateral gene transfer events.</title>
        <authorList>
            <person name="Petersen C."/>
            <person name="Sorensen T."/>
            <person name="Nielsen M.R."/>
            <person name="Sondergaard T.E."/>
            <person name="Sorensen J.L."/>
            <person name="Fitzpatrick D.A."/>
            <person name="Frisvad J.C."/>
            <person name="Nielsen K.L."/>
        </authorList>
    </citation>
    <scope>NUCLEOTIDE SEQUENCE</scope>
    <source>
        <strain evidence="1">IBT 19713</strain>
    </source>
</reference>